<feature type="compositionally biased region" description="Basic and acidic residues" evidence="1">
    <location>
        <begin position="248"/>
        <end position="260"/>
    </location>
</feature>
<protein>
    <recommendedName>
        <fullName evidence="4">DUF2235 domain-containing protein</fullName>
    </recommendedName>
</protein>
<evidence type="ECO:0000256" key="1">
    <source>
        <dbReference type="SAM" id="MobiDB-lite"/>
    </source>
</evidence>
<evidence type="ECO:0008006" key="4">
    <source>
        <dbReference type="Google" id="ProtNLM"/>
    </source>
</evidence>
<feature type="region of interest" description="Disordered" evidence="1">
    <location>
        <begin position="248"/>
        <end position="291"/>
    </location>
</feature>
<name>A0ABT7BZT1_9CYAN</name>
<feature type="compositionally biased region" description="Basic residues" evidence="1">
    <location>
        <begin position="1"/>
        <end position="12"/>
    </location>
</feature>
<gene>
    <name evidence="2" type="ORF">PMH09_16085</name>
</gene>
<dbReference type="EMBL" id="JAQOSQ010000018">
    <property type="protein sequence ID" value="MDJ1184708.1"/>
    <property type="molecule type" value="Genomic_DNA"/>
</dbReference>
<evidence type="ECO:0000313" key="2">
    <source>
        <dbReference type="EMBL" id="MDJ1184708.1"/>
    </source>
</evidence>
<organism evidence="2 3">
    <name type="scientific">Roseofilum casamattae BLCC-M143</name>
    <dbReference type="NCBI Taxonomy" id="3022442"/>
    <lineage>
        <taxon>Bacteria</taxon>
        <taxon>Bacillati</taxon>
        <taxon>Cyanobacteriota</taxon>
        <taxon>Cyanophyceae</taxon>
        <taxon>Desertifilales</taxon>
        <taxon>Desertifilaceae</taxon>
        <taxon>Roseofilum</taxon>
        <taxon>Roseofilum casamattae</taxon>
    </lineage>
</organism>
<dbReference type="Proteomes" id="UP001232992">
    <property type="component" value="Unassembled WGS sequence"/>
</dbReference>
<feature type="compositionally biased region" description="Polar residues" evidence="1">
    <location>
        <begin position="82"/>
        <end position="102"/>
    </location>
</feature>
<accession>A0ABT7BZT1</accession>
<feature type="compositionally biased region" description="Polar residues" evidence="1">
    <location>
        <begin position="15"/>
        <end position="24"/>
    </location>
</feature>
<feature type="region of interest" description="Disordered" evidence="1">
    <location>
        <begin position="1"/>
        <end position="107"/>
    </location>
</feature>
<dbReference type="RefSeq" id="WP_283759362.1">
    <property type="nucleotide sequence ID" value="NZ_JAQOSQ010000018.1"/>
</dbReference>
<comment type="caution">
    <text evidence="2">The sequence shown here is derived from an EMBL/GenBank/DDBJ whole genome shotgun (WGS) entry which is preliminary data.</text>
</comment>
<reference evidence="2 3" key="1">
    <citation type="submission" date="2023-01" db="EMBL/GenBank/DDBJ databases">
        <title>Novel diversity within Roseofilum (Cyanobacteria; Desertifilaceae) from marine benthic mats with descriptions of four novel species.</title>
        <authorList>
            <person name="Wang Y."/>
            <person name="Berthold D.E."/>
            <person name="Hu J."/>
            <person name="Lefler F.W."/>
            <person name="Laughinghouse H.D. IV."/>
        </authorList>
    </citation>
    <scope>NUCLEOTIDE SEQUENCE [LARGE SCALE GENOMIC DNA]</scope>
    <source>
        <strain evidence="2 3">BLCC-M143</strain>
    </source>
</reference>
<proteinExistence type="predicted"/>
<keyword evidence="3" id="KW-1185">Reference proteome</keyword>
<evidence type="ECO:0000313" key="3">
    <source>
        <dbReference type="Proteomes" id="UP001232992"/>
    </source>
</evidence>
<sequence length="592" mass="65196">MVTRRRKSKTRISSHQSSSQNQEPQFAAPPVIQPKVQRKTDGKLPQVKRGRHSNPLERLRNSGALQTKLERGRSNHPEQQPAEGTTSDVVQQRSSSAPTAQQPGAIVQREIMETGNSLPMKPMEPIQQEAMEQDNRLQTRPLMRKNTSNLNSVVQRTIVDNNGNDIWTAQHMDEDVEKEGDANVKQAAQALHDLPQEIKVDSYEELVRNINSGAYAHLLPGNNANAGNNANGLGAILKFNFAGSGEREWGTHTEGTESKKNKPNLELNPVSHTSKDGVKYKKQKQSRGRDKTVIEYAGPLASSGASDSGANSTANNLADAKKEFNDYMAQVLEQRPNEIVQINIKGFSRGAATSSVFAAWIKTESDYKDNVAVNVVLIDPVHGTSRAGVGQGLQPGRQDVTDVYEADKDATSHDNGLKTGTTLLIPITSDFGWVYGGAFTPQQIVGAQRIIIAYGPGAKHFFGVAEQESSTLKYNDAKIKGTRLSELPHGVFIVNSENMNIQKVNGWNDWDNKKSNLGVFKGVNKKESRDTIIDATVKAFFDNEEVQDLQDLQDLVNNILQDDIDATNTNDENDFDIGDAFINELLDDMNDE</sequence>